<dbReference type="Proteomes" id="UP000245207">
    <property type="component" value="Unassembled WGS sequence"/>
</dbReference>
<dbReference type="AlphaFoldDB" id="A0A2U1KWJ4"/>
<dbReference type="PANTHER" id="PTHR33914">
    <property type="entry name" value="18S PRE-RIBOSOMAL ASSEMBLY PROTEIN GAR2-LIKE PROTEIN"/>
    <property type="match status" value="1"/>
</dbReference>
<dbReference type="GO" id="GO:0009786">
    <property type="term" value="P:regulation of asymmetric cell division"/>
    <property type="evidence" value="ECO:0007669"/>
    <property type="project" value="InterPro"/>
</dbReference>
<feature type="compositionally biased region" description="Basic and acidic residues" evidence="1">
    <location>
        <begin position="47"/>
        <end position="70"/>
    </location>
</feature>
<evidence type="ECO:0000313" key="2">
    <source>
        <dbReference type="EMBL" id="PWA41129.1"/>
    </source>
</evidence>
<organism evidence="2 3">
    <name type="scientific">Artemisia annua</name>
    <name type="common">Sweet wormwood</name>
    <dbReference type="NCBI Taxonomy" id="35608"/>
    <lineage>
        <taxon>Eukaryota</taxon>
        <taxon>Viridiplantae</taxon>
        <taxon>Streptophyta</taxon>
        <taxon>Embryophyta</taxon>
        <taxon>Tracheophyta</taxon>
        <taxon>Spermatophyta</taxon>
        <taxon>Magnoliopsida</taxon>
        <taxon>eudicotyledons</taxon>
        <taxon>Gunneridae</taxon>
        <taxon>Pentapetalae</taxon>
        <taxon>asterids</taxon>
        <taxon>campanulids</taxon>
        <taxon>Asterales</taxon>
        <taxon>Asteraceae</taxon>
        <taxon>Asteroideae</taxon>
        <taxon>Anthemideae</taxon>
        <taxon>Artemisiinae</taxon>
        <taxon>Artemisia</taxon>
    </lineage>
</organism>
<dbReference type="STRING" id="35608.A0A2U1KWJ4"/>
<comment type="caution">
    <text evidence="2">The sequence shown here is derived from an EMBL/GenBank/DDBJ whole genome shotgun (WGS) entry which is preliminary data.</text>
</comment>
<accession>A0A2U1KWJ4</accession>
<protein>
    <submittedName>
        <fullName evidence="2">Uncharacterized protein</fullName>
    </submittedName>
</protein>
<name>A0A2U1KWJ4_ARTAN</name>
<dbReference type="OrthoDB" id="1300198at2759"/>
<feature type="region of interest" description="Disordered" evidence="1">
    <location>
        <begin position="47"/>
        <end position="84"/>
    </location>
</feature>
<gene>
    <name evidence="2" type="ORF">CTI12_AA556330</name>
</gene>
<evidence type="ECO:0000313" key="3">
    <source>
        <dbReference type="Proteomes" id="UP000245207"/>
    </source>
</evidence>
<reference evidence="2 3" key="1">
    <citation type="journal article" date="2018" name="Mol. Plant">
        <title>The genome of Artemisia annua provides insight into the evolution of Asteraceae family and artemisinin biosynthesis.</title>
        <authorList>
            <person name="Shen Q."/>
            <person name="Zhang L."/>
            <person name="Liao Z."/>
            <person name="Wang S."/>
            <person name="Yan T."/>
            <person name="Shi P."/>
            <person name="Liu M."/>
            <person name="Fu X."/>
            <person name="Pan Q."/>
            <person name="Wang Y."/>
            <person name="Lv Z."/>
            <person name="Lu X."/>
            <person name="Zhang F."/>
            <person name="Jiang W."/>
            <person name="Ma Y."/>
            <person name="Chen M."/>
            <person name="Hao X."/>
            <person name="Li L."/>
            <person name="Tang Y."/>
            <person name="Lv G."/>
            <person name="Zhou Y."/>
            <person name="Sun X."/>
            <person name="Brodelius P.E."/>
            <person name="Rose J.K.C."/>
            <person name="Tang K."/>
        </authorList>
    </citation>
    <scope>NUCLEOTIDE SEQUENCE [LARGE SCALE GENOMIC DNA]</scope>
    <source>
        <strain evidence="3">cv. Huhao1</strain>
        <tissue evidence="2">Leaf</tissue>
    </source>
</reference>
<sequence>MNAAMNTSQTDSSITGDQNCSIKGFNVDHKTLAFFLSPEIERIEVYQDHKDDASEDIKEGKAASRAEDHTSNCGSISSRSSSRRSFTFPVLSSEWPNSPVRMVKADRRRQWWKTCCICFK</sequence>
<proteinExistence type="predicted"/>
<dbReference type="InterPro" id="IPR040378">
    <property type="entry name" value="BASL"/>
</dbReference>
<feature type="compositionally biased region" description="Low complexity" evidence="1">
    <location>
        <begin position="75"/>
        <end position="84"/>
    </location>
</feature>
<keyword evidence="3" id="KW-1185">Reference proteome</keyword>
<dbReference type="EMBL" id="PKPP01013289">
    <property type="protein sequence ID" value="PWA41129.1"/>
    <property type="molecule type" value="Genomic_DNA"/>
</dbReference>
<dbReference type="PANTHER" id="PTHR33914:SF2">
    <property type="entry name" value="OS02G0582100 PROTEIN"/>
    <property type="match status" value="1"/>
</dbReference>
<evidence type="ECO:0000256" key="1">
    <source>
        <dbReference type="SAM" id="MobiDB-lite"/>
    </source>
</evidence>